<dbReference type="Pfam" id="PF00583">
    <property type="entry name" value="Acetyltransf_1"/>
    <property type="match status" value="1"/>
</dbReference>
<dbReference type="Proteomes" id="UP001595699">
    <property type="component" value="Unassembled WGS sequence"/>
</dbReference>
<proteinExistence type="predicted"/>
<accession>A0ABV7YAX4</accession>
<keyword evidence="2" id="KW-0012">Acyltransferase</keyword>
<keyword evidence="3" id="KW-1185">Reference proteome</keyword>
<comment type="caution">
    <text evidence="2">The sequence shown here is derived from an EMBL/GenBank/DDBJ whole genome shotgun (WGS) entry which is preliminary data.</text>
</comment>
<evidence type="ECO:0000259" key="1">
    <source>
        <dbReference type="PROSITE" id="PS51186"/>
    </source>
</evidence>
<dbReference type="GO" id="GO:0016746">
    <property type="term" value="F:acyltransferase activity"/>
    <property type="evidence" value="ECO:0007669"/>
    <property type="project" value="UniProtKB-KW"/>
</dbReference>
<dbReference type="Gene3D" id="3.40.630.30">
    <property type="match status" value="1"/>
</dbReference>
<reference evidence="3" key="1">
    <citation type="journal article" date="2019" name="Int. J. Syst. Evol. Microbiol.">
        <title>The Global Catalogue of Microorganisms (GCM) 10K type strain sequencing project: providing services to taxonomists for standard genome sequencing and annotation.</title>
        <authorList>
            <consortium name="The Broad Institute Genomics Platform"/>
            <consortium name="The Broad Institute Genome Sequencing Center for Infectious Disease"/>
            <person name="Wu L."/>
            <person name="Ma J."/>
        </authorList>
    </citation>
    <scope>NUCLEOTIDE SEQUENCE [LARGE SCALE GENOMIC DNA]</scope>
    <source>
        <strain evidence="3">CGMCC 4.7241</strain>
    </source>
</reference>
<dbReference type="CDD" id="cd04301">
    <property type="entry name" value="NAT_SF"/>
    <property type="match status" value="1"/>
</dbReference>
<evidence type="ECO:0000313" key="2">
    <source>
        <dbReference type="EMBL" id="MFC3761811.1"/>
    </source>
</evidence>
<evidence type="ECO:0000313" key="3">
    <source>
        <dbReference type="Proteomes" id="UP001595699"/>
    </source>
</evidence>
<protein>
    <submittedName>
        <fullName evidence="2">GNAT family N-acetyltransferase</fullName>
        <ecNumber evidence="2">2.3.1.-</ecNumber>
    </submittedName>
</protein>
<organism evidence="2 3">
    <name type="scientific">Tenggerimyces flavus</name>
    <dbReference type="NCBI Taxonomy" id="1708749"/>
    <lineage>
        <taxon>Bacteria</taxon>
        <taxon>Bacillati</taxon>
        <taxon>Actinomycetota</taxon>
        <taxon>Actinomycetes</taxon>
        <taxon>Propionibacteriales</taxon>
        <taxon>Nocardioidaceae</taxon>
        <taxon>Tenggerimyces</taxon>
    </lineage>
</organism>
<dbReference type="EMBL" id="JBHRZH010000009">
    <property type="protein sequence ID" value="MFC3761811.1"/>
    <property type="molecule type" value="Genomic_DNA"/>
</dbReference>
<name>A0ABV7YAX4_9ACTN</name>
<dbReference type="PROSITE" id="PS51186">
    <property type="entry name" value="GNAT"/>
    <property type="match status" value="1"/>
</dbReference>
<keyword evidence="2" id="KW-0808">Transferase</keyword>
<dbReference type="InterPro" id="IPR000182">
    <property type="entry name" value="GNAT_dom"/>
</dbReference>
<dbReference type="RefSeq" id="WP_205114529.1">
    <property type="nucleotide sequence ID" value="NZ_JAFBCM010000001.1"/>
</dbReference>
<dbReference type="EC" id="2.3.1.-" evidence="2"/>
<sequence>MAAARWYEPAASLLRLIVPQPCLGLTPYDSPRFSAFLAAAAAVPASMRTLLLRGVVSASGELVAVADWRVLGRVLFLNGIAVAHSHRGGGLGTELVADGVRLAKSLGCSAAELDVAVGNDPAAALYERAEFEPVGVTTWVELSGEALAPPAAAGGSVLVAPAPARTATTWRVRNWPMFSAHFTAYGFGDVDLAGPGQSAAVRVLPSGWRLSGLEETAAAPAAVDALAAVLGERPAKAFVVGTTEESGVPIVSFRRLRRLV</sequence>
<feature type="domain" description="N-acetyltransferase" evidence="1">
    <location>
        <begin position="4"/>
        <end position="149"/>
    </location>
</feature>
<dbReference type="InterPro" id="IPR016181">
    <property type="entry name" value="Acyl_CoA_acyltransferase"/>
</dbReference>
<dbReference type="SUPFAM" id="SSF55729">
    <property type="entry name" value="Acyl-CoA N-acyltransferases (Nat)"/>
    <property type="match status" value="1"/>
</dbReference>
<gene>
    <name evidence="2" type="ORF">ACFOUW_13280</name>
</gene>